<name>A0A150WPM0_BDEBC</name>
<dbReference type="OrthoDB" id="9816288at2"/>
<dbReference type="GO" id="GO:0008170">
    <property type="term" value="F:N-methyltransferase activity"/>
    <property type="evidence" value="ECO:0007669"/>
    <property type="project" value="InterPro"/>
</dbReference>
<dbReference type="InterPro" id="IPR002941">
    <property type="entry name" value="DNA_methylase_N4/N6"/>
</dbReference>
<feature type="domain" description="DNA methylase N-4/N-6" evidence="3">
    <location>
        <begin position="61"/>
        <end position="390"/>
    </location>
</feature>
<dbReference type="EMBL" id="LUKE01000001">
    <property type="protein sequence ID" value="KYG66451.1"/>
    <property type="molecule type" value="Genomic_DNA"/>
</dbReference>
<evidence type="ECO:0000313" key="4">
    <source>
        <dbReference type="EMBL" id="KYG66451.1"/>
    </source>
</evidence>
<proteinExistence type="predicted"/>
<dbReference type="Gene3D" id="3.40.50.150">
    <property type="entry name" value="Vaccinia Virus protein VP39"/>
    <property type="match status" value="1"/>
</dbReference>
<accession>A0A150WPM0</accession>
<keyword evidence="1 4" id="KW-0489">Methyltransferase</keyword>
<gene>
    <name evidence="4" type="ORF">AZI86_05240</name>
</gene>
<evidence type="ECO:0000259" key="3">
    <source>
        <dbReference type="Pfam" id="PF01555"/>
    </source>
</evidence>
<dbReference type="PRINTS" id="PR00508">
    <property type="entry name" value="S21N4MTFRASE"/>
</dbReference>
<evidence type="ECO:0000313" key="5">
    <source>
        <dbReference type="Proteomes" id="UP000075320"/>
    </source>
</evidence>
<protein>
    <submittedName>
        <fullName evidence="4">DNA methyltransferase</fullName>
    </submittedName>
</protein>
<dbReference type="InterPro" id="IPR029063">
    <property type="entry name" value="SAM-dependent_MTases_sf"/>
</dbReference>
<dbReference type="Proteomes" id="UP000075320">
    <property type="component" value="Unassembled WGS sequence"/>
</dbReference>
<organism evidence="4 5">
    <name type="scientific">Bdellovibrio bacteriovorus</name>
    <dbReference type="NCBI Taxonomy" id="959"/>
    <lineage>
        <taxon>Bacteria</taxon>
        <taxon>Pseudomonadati</taxon>
        <taxon>Bdellovibrionota</taxon>
        <taxon>Bdellovibrionia</taxon>
        <taxon>Bdellovibrionales</taxon>
        <taxon>Pseudobdellovibrionaceae</taxon>
        <taxon>Bdellovibrio</taxon>
    </lineage>
</organism>
<dbReference type="SUPFAM" id="SSF53335">
    <property type="entry name" value="S-adenosyl-L-methionine-dependent methyltransferases"/>
    <property type="match status" value="1"/>
</dbReference>
<evidence type="ECO:0000256" key="2">
    <source>
        <dbReference type="ARBA" id="ARBA00022679"/>
    </source>
</evidence>
<dbReference type="GO" id="GO:0003677">
    <property type="term" value="F:DNA binding"/>
    <property type="evidence" value="ECO:0007669"/>
    <property type="project" value="InterPro"/>
</dbReference>
<dbReference type="InterPro" id="IPR001091">
    <property type="entry name" value="RM_Methyltransferase"/>
</dbReference>
<sequence length="559" mass="63451">MTKQRLELDWVGKDEKFILEPRILIEKETLSVGAKTTQNLLIHGDNLLGLKALENDFSGKIQCVYIDPPFNTQQAFEHYDDGLEHSLWLSMMKARLEIIHKLICASGSLFIHIDDNELGYLIALADEVFGRNNRISIITFKQGAATGHKAINKGVVNTSNFILIYAKNKSEWKNKKIFTARDRDSRYDQFILNRDQPIGKWKMIPLRQAFLESLGISAKEAKGISKEDFESQISTFVLNNPDSVVQLARPDYKSVGEQVRKMIDLSAANPTKFYHLQREQHSDMYFLKGKRLLFYSQKLKEVDGQLVAGEPLTTIWDDLLSNNLHNEGGVKLPKGKKPEALIKRVIEMSTDKGDYVLDSFGGSGTTGAVAHKMDRKWIMIELGQQCEELIVPRLSSVISGKDDSGVTSACNWKGGGGFKFMTLAPSLLEKDDRGNWVISKKYDATMLAAAVCKHEGFKFHPDQKVYWKQGYSTEKDFIFVTTQFLTAEHLQRIHDQLKPDETLLISAKAFKVPANKFDRITLKKIPQSLLTRGVEFGRDNYSLNIKEPIQEEMDMDAEM</sequence>
<keyword evidence="5" id="KW-1185">Reference proteome</keyword>
<dbReference type="RefSeq" id="WP_061834015.1">
    <property type="nucleotide sequence ID" value="NZ_LUKE01000001.1"/>
</dbReference>
<reference evidence="4 5" key="1">
    <citation type="submission" date="2016-03" db="EMBL/GenBank/DDBJ databases">
        <authorList>
            <person name="Ploux O."/>
        </authorList>
    </citation>
    <scope>NUCLEOTIDE SEQUENCE [LARGE SCALE GENOMIC DNA]</scope>
    <source>
        <strain evidence="4 5">R0</strain>
    </source>
</reference>
<dbReference type="Pfam" id="PF01555">
    <property type="entry name" value="N6_N4_Mtase"/>
    <property type="match status" value="1"/>
</dbReference>
<dbReference type="GO" id="GO:0032259">
    <property type="term" value="P:methylation"/>
    <property type="evidence" value="ECO:0007669"/>
    <property type="project" value="UniProtKB-KW"/>
</dbReference>
<evidence type="ECO:0000256" key="1">
    <source>
        <dbReference type="ARBA" id="ARBA00022603"/>
    </source>
</evidence>
<dbReference type="AlphaFoldDB" id="A0A150WPM0"/>
<keyword evidence="2 4" id="KW-0808">Transferase</keyword>
<comment type="caution">
    <text evidence="4">The sequence shown here is derived from an EMBL/GenBank/DDBJ whole genome shotgun (WGS) entry which is preliminary data.</text>
</comment>